<dbReference type="EMBL" id="PVNG01000023">
    <property type="protein sequence ID" value="PRX58281.1"/>
    <property type="molecule type" value="Genomic_DNA"/>
</dbReference>
<reference evidence="1 3" key="1">
    <citation type="submission" date="2018-03" db="EMBL/GenBank/DDBJ databases">
        <title>Genomic Encyclopedia of Type Strains, Phase III (KMG-III): the genomes of soil and plant-associated and newly described type strains.</title>
        <authorList>
            <person name="Whitman W."/>
        </authorList>
    </citation>
    <scope>NUCLEOTIDE SEQUENCE [LARGE SCALE GENOMIC DNA]</scope>
    <source>
        <strain evidence="1 3">CGMCC 4.7104</strain>
    </source>
</reference>
<dbReference type="AlphaFoldDB" id="A0A2T0MKX4"/>
<evidence type="ECO:0000313" key="1">
    <source>
        <dbReference type="EMBL" id="PRX58281.1"/>
    </source>
</evidence>
<keyword evidence="3" id="KW-1185">Reference proteome</keyword>
<gene>
    <name evidence="2" type="ORF">B0I32_114303</name>
    <name evidence="1" type="ORF">B0I32_1231</name>
</gene>
<feature type="non-terminal residue" evidence="1">
    <location>
        <position position="1"/>
    </location>
</feature>
<organism evidence="1 3">
    <name type="scientific">Nonomuraea fuscirosea</name>
    <dbReference type="NCBI Taxonomy" id="1291556"/>
    <lineage>
        <taxon>Bacteria</taxon>
        <taxon>Bacillati</taxon>
        <taxon>Actinomycetota</taxon>
        <taxon>Actinomycetes</taxon>
        <taxon>Streptosporangiales</taxon>
        <taxon>Streptosporangiaceae</taxon>
        <taxon>Nonomuraea</taxon>
    </lineage>
</organism>
<name>A0A2T0MKX4_9ACTN</name>
<evidence type="ECO:0000313" key="3">
    <source>
        <dbReference type="Proteomes" id="UP000238312"/>
    </source>
</evidence>
<dbReference type="EMBL" id="PVNG01000014">
    <property type="protein sequence ID" value="PRX61934.1"/>
    <property type="molecule type" value="Genomic_DNA"/>
</dbReference>
<sequence>TEQGDHDTLMTLNGLYADLYTLQADAYR</sequence>
<accession>A0A2T0MKX4</accession>
<dbReference type="Proteomes" id="UP000238312">
    <property type="component" value="Unassembled WGS sequence"/>
</dbReference>
<protein>
    <submittedName>
        <fullName evidence="1">Uncharacterized protein</fullName>
    </submittedName>
</protein>
<comment type="caution">
    <text evidence="1">The sequence shown here is derived from an EMBL/GenBank/DDBJ whole genome shotgun (WGS) entry which is preliminary data.</text>
</comment>
<evidence type="ECO:0000313" key="2">
    <source>
        <dbReference type="EMBL" id="PRX61934.1"/>
    </source>
</evidence>
<proteinExistence type="predicted"/>